<dbReference type="EMBL" id="JAANYN010000002">
    <property type="protein sequence ID" value="NHE56624.1"/>
    <property type="molecule type" value="Genomic_DNA"/>
</dbReference>
<evidence type="ECO:0000313" key="3">
    <source>
        <dbReference type="Proteomes" id="UP000649799"/>
    </source>
</evidence>
<feature type="domain" description="DinB-like" evidence="1">
    <location>
        <begin position="15"/>
        <end position="174"/>
    </location>
</feature>
<dbReference type="Proteomes" id="UP000649799">
    <property type="component" value="Unassembled WGS sequence"/>
</dbReference>
<proteinExistence type="predicted"/>
<gene>
    <name evidence="2" type="ORF">G9Q97_07330</name>
</gene>
<dbReference type="InterPro" id="IPR034660">
    <property type="entry name" value="DinB/YfiT-like"/>
</dbReference>
<protein>
    <submittedName>
        <fullName evidence="2">DinB family protein</fullName>
    </submittedName>
</protein>
<sequence>MMKEKADTWQMELTQLTWEFEKLLNDFDLTRLNQKPDPHQWSPMEIIHHLVLVNTSYFPTFDQLAKNTHQSPILGKIPFIGKKIGQMILDANKKPQKIKTFKTWEPSSGSTYNNDLLAAFFKQQDELSGYIQDLDHLLDQNLMIRSPANDWIFYSLDDAFEIIITHEKRHLNQLEKILK</sequence>
<name>A0ABX0H462_9BACT</name>
<evidence type="ECO:0000313" key="2">
    <source>
        <dbReference type="EMBL" id="NHE56624.1"/>
    </source>
</evidence>
<reference evidence="2 3" key="1">
    <citation type="submission" date="2020-03" db="EMBL/GenBank/DDBJ databases">
        <title>Cyclobacterium plantarum sp. nov., a marine bacterium isolated from a coastal-marine wetland.</title>
        <authorList>
            <person name="Sanchez-Porro C."/>
            <person name="Ventosa A."/>
            <person name="Amoozegar M."/>
        </authorList>
    </citation>
    <scope>NUCLEOTIDE SEQUENCE [LARGE SCALE GENOMIC DNA]</scope>
    <source>
        <strain evidence="2 3">GBPx2</strain>
    </source>
</reference>
<keyword evidence="3" id="KW-1185">Reference proteome</keyword>
<organism evidence="2 3">
    <name type="scientific">Cyclobacterium plantarum</name>
    <dbReference type="NCBI Taxonomy" id="2716263"/>
    <lineage>
        <taxon>Bacteria</taxon>
        <taxon>Pseudomonadati</taxon>
        <taxon>Bacteroidota</taxon>
        <taxon>Cytophagia</taxon>
        <taxon>Cytophagales</taxon>
        <taxon>Cyclobacteriaceae</taxon>
        <taxon>Cyclobacterium</taxon>
    </lineage>
</organism>
<dbReference type="InterPro" id="IPR024775">
    <property type="entry name" value="DinB-like"/>
</dbReference>
<dbReference type="Gene3D" id="1.20.120.450">
    <property type="entry name" value="dinb family like domain"/>
    <property type="match status" value="1"/>
</dbReference>
<accession>A0ABX0H462</accession>
<dbReference type="SUPFAM" id="SSF109854">
    <property type="entry name" value="DinB/YfiT-like putative metalloenzymes"/>
    <property type="match status" value="1"/>
</dbReference>
<comment type="caution">
    <text evidence="2">The sequence shown here is derived from an EMBL/GenBank/DDBJ whole genome shotgun (WGS) entry which is preliminary data.</text>
</comment>
<evidence type="ECO:0000259" key="1">
    <source>
        <dbReference type="Pfam" id="PF12867"/>
    </source>
</evidence>
<dbReference type="Pfam" id="PF12867">
    <property type="entry name" value="DinB_2"/>
    <property type="match status" value="1"/>
</dbReference>